<evidence type="ECO:0000256" key="4">
    <source>
        <dbReference type="ARBA" id="ARBA00022857"/>
    </source>
</evidence>
<organism evidence="7 8">
    <name type="scientific">Nitrosomonas marina</name>
    <dbReference type="NCBI Taxonomy" id="917"/>
    <lineage>
        <taxon>Bacteria</taxon>
        <taxon>Pseudomonadati</taxon>
        <taxon>Pseudomonadota</taxon>
        <taxon>Betaproteobacteria</taxon>
        <taxon>Nitrosomonadales</taxon>
        <taxon>Nitrosomonadaceae</taxon>
        <taxon>Nitrosomonas</taxon>
    </lineage>
</organism>
<dbReference type="Proteomes" id="UP000199345">
    <property type="component" value="Unassembled WGS sequence"/>
</dbReference>
<dbReference type="SUPFAM" id="SSF51905">
    <property type="entry name" value="FAD/NAD(P)-binding domain"/>
    <property type="match status" value="1"/>
</dbReference>
<dbReference type="InterPro" id="IPR002937">
    <property type="entry name" value="Amino_oxidase"/>
</dbReference>
<evidence type="ECO:0000256" key="1">
    <source>
        <dbReference type="ARBA" id="ARBA00022630"/>
    </source>
</evidence>
<reference evidence="8" key="1">
    <citation type="submission" date="2016-10" db="EMBL/GenBank/DDBJ databases">
        <authorList>
            <person name="Varghese N."/>
            <person name="Submissions S."/>
        </authorList>
    </citation>
    <scope>NUCLEOTIDE SEQUENCE [LARGE SCALE GENOMIC DNA]</scope>
    <source>
        <strain evidence="8">Nm71</strain>
    </source>
</reference>
<evidence type="ECO:0000256" key="2">
    <source>
        <dbReference type="ARBA" id="ARBA00022729"/>
    </source>
</evidence>
<sequence length="517" mass="56146">MTAKQSANEFDVIVIGSGMGGMTTAAALSRLDHKVLLLEQAQTIGGLTHAFTRNGFTWDVGLHYCGTFGHDQFAGRILDWLSGGTIEFRSVGTVYDTLHFPDGFEISVGCPAEAYKMELKDRFPDNAAEIDVYFEALLSAEKAGHMVGAERAMPEPFRSAHHWWNKRKIQRWCSRTTGEVIAELISSPKLAAVLSAQWGTYGGKPNEASFAIHATVMGHYLEGAAYPVGGAAAIARGLVPVIEAAGGSARAGTPVSEILLEDGKAVGVRTKSSEEFNAPFIVSAIGAGETVKHLLPEKIREQDWAREIAAFKPSICHFDLFLGFEGDIAKHGATRSNHWFYESWNTNDAIWAAAGSEPIPMMFVSFPSLKNPTHDSGPMDKHTGDMLLWVDWSSVAEFADGGADKRADEWTSFKQNIESRMMDFFREKFPDLAPLIVYHELGTPLATALFTGHEKGGFYGVETTPRRMLSDALKARTPIPGLVLAGQDVMSPGIAGAFTGGLFGAGAIDPRVFQKLR</sequence>
<dbReference type="PANTHER" id="PTHR46091:SF3">
    <property type="entry name" value="AMINE OXIDASE DOMAIN-CONTAINING PROTEIN"/>
    <property type="match status" value="1"/>
</dbReference>
<dbReference type="InterPro" id="IPR052206">
    <property type="entry name" value="Retinol_saturase"/>
</dbReference>
<feature type="domain" description="Amine oxidase" evidence="6">
    <location>
        <begin position="19"/>
        <end position="506"/>
    </location>
</feature>
<gene>
    <name evidence="7" type="ORF">SAMN05216326_1383</name>
</gene>
<protein>
    <submittedName>
        <fullName evidence="7">Phytoene dehydrogenase-related protein</fullName>
    </submittedName>
</protein>
<name>A0A1I0FFY6_9PROT</name>
<dbReference type="InterPro" id="IPR036188">
    <property type="entry name" value="FAD/NAD-bd_sf"/>
</dbReference>
<dbReference type="GO" id="GO:0016491">
    <property type="term" value="F:oxidoreductase activity"/>
    <property type="evidence" value="ECO:0007669"/>
    <property type="project" value="InterPro"/>
</dbReference>
<keyword evidence="5" id="KW-0520">NAD</keyword>
<dbReference type="OrthoDB" id="8562916at2"/>
<dbReference type="Pfam" id="PF01593">
    <property type="entry name" value="Amino_oxidase"/>
    <property type="match status" value="1"/>
</dbReference>
<dbReference type="AlphaFoldDB" id="A0A1I0FFY6"/>
<keyword evidence="1" id="KW-0285">Flavoprotein</keyword>
<accession>A0A1I0FFY6</accession>
<dbReference type="RefSeq" id="WP_090661287.1">
    <property type="nucleotide sequence ID" value="NZ_FOIA01000038.1"/>
</dbReference>
<keyword evidence="4" id="KW-0521">NADP</keyword>
<evidence type="ECO:0000313" key="7">
    <source>
        <dbReference type="EMBL" id="SET57120.1"/>
    </source>
</evidence>
<evidence type="ECO:0000259" key="6">
    <source>
        <dbReference type="Pfam" id="PF01593"/>
    </source>
</evidence>
<proteinExistence type="predicted"/>
<keyword evidence="3" id="KW-0274">FAD</keyword>
<keyword evidence="2" id="KW-0732">Signal</keyword>
<evidence type="ECO:0000256" key="5">
    <source>
        <dbReference type="ARBA" id="ARBA00023027"/>
    </source>
</evidence>
<dbReference type="Gene3D" id="3.50.50.60">
    <property type="entry name" value="FAD/NAD(P)-binding domain"/>
    <property type="match status" value="2"/>
</dbReference>
<keyword evidence="8" id="KW-1185">Reference proteome</keyword>
<evidence type="ECO:0000313" key="8">
    <source>
        <dbReference type="Proteomes" id="UP000199345"/>
    </source>
</evidence>
<evidence type="ECO:0000256" key="3">
    <source>
        <dbReference type="ARBA" id="ARBA00022827"/>
    </source>
</evidence>
<dbReference type="EMBL" id="FOIA01000038">
    <property type="protein sequence ID" value="SET57120.1"/>
    <property type="molecule type" value="Genomic_DNA"/>
</dbReference>
<dbReference type="PANTHER" id="PTHR46091">
    <property type="entry name" value="BLR7054 PROTEIN"/>
    <property type="match status" value="1"/>
</dbReference>